<keyword evidence="11" id="KW-0325">Glycoprotein</keyword>
<feature type="transmembrane region" description="Helical" evidence="16">
    <location>
        <begin position="497"/>
        <end position="518"/>
    </location>
</feature>
<dbReference type="PROSITE" id="PS50234">
    <property type="entry name" value="VWFA"/>
    <property type="match status" value="1"/>
</dbReference>
<evidence type="ECO:0000256" key="5">
    <source>
        <dbReference type="ARBA" id="ARBA00022723"/>
    </source>
</evidence>
<dbReference type="Pfam" id="PF05586">
    <property type="entry name" value="Ant_C"/>
    <property type="match status" value="1"/>
</dbReference>
<feature type="region of interest" description="Disordered" evidence="15">
    <location>
        <begin position="440"/>
        <end position="460"/>
    </location>
</feature>
<dbReference type="GO" id="GO:0046872">
    <property type="term" value="F:metal ion binding"/>
    <property type="evidence" value="ECO:0007669"/>
    <property type="project" value="UniProtKB-UniRule"/>
</dbReference>
<keyword evidence="4 16" id="KW-0812">Transmembrane</keyword>
<feature type="signal peptide" evidence="17">
    <location>
        <begin position="1"/>
        <end position="26"/>
    </location>
</feature>
<feature type="chain" id="PRO_5034458778" description="Anthrax toxin receptor" evidence="17">
    <location>
        <begin position="27"/>
        <end position="570"/>
    </location>
</feature>
<evidence type="ECO:0000256" key="17">
    <source>
        <dbReference type="SAM" id="SignalP"/>
    </source>
</evidence>
<feature type="disulfide bond" evidence="14">
    <location>
        <begin position="31"/>
        <end position="238"/>
    </location>
</feature>
<keyword evidence="8 12" id="KW-0472">Membrane</keyword>
<dbReference type="InterPro" id="IPR008399">
    <property type="entry name" value="Anthrax_toxin_rcpt_C"/>
</dbReference>
<keyword evidence="6 17" id="KW-0732">Signal</keyword>
<evidence type="ECO:0000256" key="12">
    <source>
        <dbReference type="PIRNR" id="PIRNR038023"/>
    </source>
</evidence>
<dbReference type="PANTHER" id="PTHR16059:SF13">
    <property type="entry name" value="ANTHRAX TOXIN RECEPTOR 2"/>
    <property type="match status" value="1"/>
</dbReference>
<dbReference type="PANTHER" id="PTHR16059">
    <property type="entry name" value="ANTHRAX TOXIN RECEPTOR"/>
    <property type="match status" value="1"/>
</dbReference>
<dbReference type="Proteomes" id="UP000694700">
    <property type="component" value="Unplaced"/>
</dbReference>
<dbReference type="InterPro" id="IPR002035">
    <property type="entry name" value="VWF_A"/>
</dbReference>
<dbReference type="InterPro" id="IPR036465">
    <property type="entry name" value="vWFA_dom_sf"/>
</dbReference>
<keyword evidence="7 16" id="KW-1133">Transmembrane helix</keyword>
<feature type="region of interest" description="Disordered" evidence="15">
    <location>
        <begin position="374"/>
        <end position="395"/>
    </location>
</feature>
<evidence type="ECO:0000256" key="13">
    <source>
        <dbReference type="PIRSR" id="PIRSR038023-1"/>
    </source>
</evidence>
<dbReference type="Gene3D" id="3.40.50.410">
    <property type="entry name" value="von Willebrand factor, type A domain"/>
    <property type="match status" value="1"/>
</dbReference>
<dbReference type="AlphaFoldDB" id="A0A8C1UAX6"/>
<dbReference type="SUPFAM" id="SSF53300">
    <property type="entry name" value="vWA-like"/>
    <property type="match status" value="1"/>
</dbReference>
<evidence type="ECO:0000259" key="18">
    <source>
        <dbReference type="PROSITE" id="PS50234"/>
    </source>
</evidence>
<organism evidence="19 20">
    <name type="scientific">Cyprinus carpio</name>
    <name type="common">Common carp</name>
    <dbReference type="NCBI Taxonomy" id="7962"/>
    <lineage>
        <taxon>Eukaryota</taxon>
        <taxon>Metazoa</taxon>
        <taxon>Chordata</taxon>
        <taxon>Craniata</taxon>
        <taxon>Vertebrata</taxon>
        <taxon>Euteleostomi</taxon>
        <taxon>Actinopterygii</taxon>
        <taxon>Neopterygii</taxon>
        <taxon>Teleostei</taxon>
        <taxon>Ostariophysi</taxon>
        <taxon>Cypriniformes</taxon>
        <taxon>Cyprinidae</taxon>
        <taxon>Cyprininae</taxon>
        <taxon>Cyprinus</taxon>
    </lineage>
</organism>
<dbReference type="Pfam" id="PF05587">
    <property type="entry name" value="Anth_Ig"/>
    <property type="match status" value="1"/>
</dbReference>
<dbReference type="FunFam" id="3.40.50.410:FF:000024">
    <property type="entry name" value="Anthrax toxin receptor"/>
    <property type="match status" value="1"/>
</dbReference>
<feature type="transmembrane region" description="Helical" evidence="16">
    <location>
        <begin position="338"/>
        <end position="360"/>
    </location>
</feature>
<evidence type="ECO:0000256" key="14">
    <source>
        <dbReference type="PIRSR" id="PIRSR038023-2"/>
    </source>
</evidence>
<proteinExistence type="inferred from homology"/>
<evidence type="ECO:0000313" key="20">
    <source>
        <dbReference type="Proteomes" id="UP000694700"/>
    </source>
</evidence>
<evidence type="ECO:0000256" key="2">
    <source>
        <dbReference type="ARBA" id="ARBA00008095"/>
    </source>
</evidence>
<feature type="binding site" evidence="13">
    <location>
        <position position="46"/>
    </location>
    <ligand>
        <name>a divalent metal cation</name>
        <dbReference type="ChEBI" id="CHEBI:60240"/>
    </ligand>
</feature>
<feature type="transmembrane region" description="Helical" evidence="16">
    <location>
        <begin position="530"/>
        <end position="551"/>
    </location>
</feature>
<feature type="binding site" evidence="13">
    <location>
        <position position="44"/>
    </location>
    <ligand>
        <name>a divalent metal cation</name>
        <dbReference type="ChEBI" id="CHEBI:60240"/>
    </ligand>
</feature>
<evidence type="ECO:0000256" key="11">
    <source>
        <dbReference type="ARBA" id="ARBA00023180"/>
    </source>
</evidence>
<name>A0A8C1UAX6_CYPCA</name>
<evidence type="ECO:0000256" key="8">
    <source>
        <dbReference type="ARBA" id="ARBA00023136"/>
    </source>
</evidence>
<evidence type="ECO:0000256" key="9">
    <source>
        <dbReference type="ARBA" id="ARBA00023157"/>
    </source>
</evidence>
<keyword evidence="3" id="KW-0597">Phosphoprotein</keyword>
<evidence type="ECO:0000256" key="15">
    <source>
        <dbReference type="SAM" id="MobiDB-lite"/>
    </source>
</evidence>
<dbReference type="GO" id="GO:0004888">
    <property type="term" value="F:transmembrane signaling receptor activity"/>
    <property type="evidence" value="ECO:0007669"/>
    <property type="project" value="TreeGrafter"/>
</dbReference>
<keyword evidence="10 12" id="KW-0675">Receptor</keyword>
<dbReference type="GO" id="GO:0009986">
    <property type="term" value="C:cell surface"/>
    <property type="evidence" value="ECO:0007669"/>
    <property type="project" value="TreeGrafter"/>
</dbReference>
<accession>A0A8C1UAX6</accession>
<dbReference type="GO" id="GO:0005886">
    <property type="term" value="C:plasma membrane"/>
    <property type="evidence" value="ECO:0007669"/>
    <property type="project" value="UniProtKB-UniRule"/>
</dbReference>
<keyword evidence="5 12" id="KW-0479">Metal-binding</keyword>
<comment type="similarity">
    <text evidence="2 12">Belongs to the ATR family.</text>
</comment>
<evidence type="ECO:0000256" key="16">
    <source>
        <dbReference type="SAM" id="Phobius"/>
    </source>
</evidence>
<evidence type="ECO:0000256" key="1">
    <source>
        <dbReference type="ARBA" id="ARBA00004479"/>
    </source>
</evidence>
<dbReference type="Ensembl" id="ENSCCRT00015034934.1">
    <property type="protein sequence ID" value="ENSCCRP00015033758.1"/>
    <property type="gene ID" value="ENSCCRG00015014062.1"/>
</dbReference>
<sequence>MTKETLWTVAITATFFFGLCFSALKAETPSCHGAYDLYFVLDRSGSVSTDWDQIYDFVKNLTERFVSPNMRVSFIVFSSKAEIVLKLTGDRAKINEGLKFLNAVKPAGETYMHEGIKQATKQMQEQIKKSSSIIVALTDGKLEPYIHKLTKDEVSWYLISYTFFLIHGNKQLHCYDCLLCIKADEARKSGARVYCVGVKDFDEEQLAEVADTREQVFPVKGGFQALKGIVNSILKQSCTEILTVEPSSVCVNQSFDIVLRGNGFTLGRQTEGVVCNFIVDGSNYRVKPSKVKNDYVLCPAPVLYSVGQQMEVLISLNNATSYISSAFIITASTCSDGTVVAIVFLVLFLLLGLALMWWFWPLCCTIVIKDPPPQRPPPPPPKPEPDPLPKKKWPTVDASYYGGRGAGGIRRMEVRWGEKGSTEEGARLEKAKNAVVSIQEETEEPMIKKPPTSRPTYHQSESKWYTPIRGRLQALWALLRRQYDRVSLMRPTTADKYWRQVYLVTVLAMMLAVFFAQIHPHYLTKKWQKLRSLIFCAVAGYGLIPTFHWIWLSGGFSSDIVQVKGILTIF</sequence>
<dbReference type="InterPro" id="IPR008400">
    <property type="entry name" value="Anthrax_toxin_rcpt_extracel"/>
</dbReference>
<feature type="domain" description="VWFA" evidence="18">
    <location>
        <begin position="36"/>
        <end position="233"/>
    </location>
</feature>
<evidence type="ECO:0000256" key="10">
    <source>
        <dbReference type="ARBA" id="ARBA00023170"/>
    </source>
</evidence>
<protein>
    <recommendedName>
        <fullName evidence="12">Anthrax toxin receptor</fullName>
    </recommendedName>
</protein>
<comment type="subcellular location">
    <subcellularLocation>
        <location evidence="1">Membrane</location>
        <topology evidence="1">Single-pass type I membrane protein</topology>
    </subcellularLocation>
</comment>
<evidence type="ECO:0000256" key="3">
    <source>
        <dbReference type="ARBA" id="ARBA00022553"/>
    </source>
</evidence>
<evidence type="ECO:0000313" key="19">
    <source>
        <dbReference type="Ensembl" id="ENSCCRP00015033758.1"/>
    </source>
</evidence>
<feature type="binding site" evidence="13">
    <location>
        <position position="110"/>
    </location>
    <ligand>
        <name>a divalent metal cation</name>
        <dbReference type="ChEBI" id="CHEBI:60240"/>
    </ligand>
</feature>
<reference evidence="19" key="1">
    <citation type="submission" date="2025-08" db="UniProtKB">
        <authorList>
            <consortium name="Ensembl"/>
        </authorList>
    </citation>
    <scope>IDENTIFICATION</scope>
</reference>
<evidence type="ECO:0000256" key="4">
    <source>
        <dbReference type="ARBA" id="ARBA00022692"/>
    </source>
</evidence>
<dbReference type="SMART" id="SM00327">
    <property type="entry name" value="VWA"/>
    <property type="match status" value="1"/>
</dbReference>
<evidence type="ECO:0000256" key="6">
    <source>
        <dbReference type="ARBA" id="ARBA00022729"/>
    </source>
</evidence>
<dbReference type="PIRSF" id="PIRSF038023">
    <property type="entry name" value="Anthrax_toxin_receptor_2"/>
    <property type="match status" value="1"/>
</dbReference>
<keyword evidence="9 14" id="KW-1015">Disulfide bond</keyword>
<evidence type="ECO:0000256" key="7">
    <source>
        <dbReference type="ARBA" id="ARBA00022989"/>
    </source>
</evidence>
<dbReference type="InterPro" id="IPR017360">
    <property type="entry name" value="Anthrax_toxin_rcpt"/>
</dbReference>
<dbReference type="Pfam" id="PF00092">
    <property type="entry name" value="VWA"/>
    <property type="match status" value="1"/>
</dbReference>